<dbReference type="InterPro" id="IPR046358">
    <property type="entry name" value="Flagellin_C"/>
</dbReference>
<evidence type="ECO:0000313" key="4">
    <source>
        <dbReference type="EMBL" id="SVB46509.1"/>
    </source>
</evidence>
<protein>
    <recommendedName>
        <fullName evidence="5">Flagellin N-terminal domain-containing protein</fullName>
    </recommendedName>
</protein>
<dbReference type="EMBL" id="UINC01043046">
    <property type="protein sequence ID" value="SVB46509.1"/>
    <property type="molecule type" value="Genomic_DNA"/>
</dbReference>
<dbReference type="Pfam" id="PF00700">
    <property type="entry name" value="Flagellin_C"/>
    <property type="match status" value="1"/>
</dbReference>
<organism evidence="4">
    <name type="scientific">marine metagenome</name>
    <dbReference type="NCBI Taxonomy" id="408172"/>
    <lineage>
        <taxon>unclassified sequences</taxon>
        <taxon>metagenomes</taxon>
        <taxon>ecological metagenomes</taxon>
    </lineage>
</organism>
<proteinExistence type="predicted"/>
<dbReference type="PANTHER" id="PTHR42792">
    <property type="entry name" value="FLAGELLIN"/>
    <property type="match status" value="1"/>
</dbReference>
<gene>
    <name evidence="4" type="ORF">METZ01_LOCUS199363</name>
</gene>
<sequence>MIINTNIEALKTTNILNESQSLLARSLARLSSGAKIVKPSDDAAGLAVSSRLKGQISRVDSALSNVSNGMSWTQTQDGFMKTLEGAFRRMGELAMLSLDRTKSDDDRELYQAEFNQLQSFVSSTATREFNGVSIFSTTSLPVTIDSDGNTFDSVPIDITGHNSYAFAINTTSSGIGNVTSAATALTLVKDAIGRVAVDRASLGAVQSRLNFSRDQLNVTKENLSSAVSRI</sequence>
<evidence type="ECO:0000259" key="3">
    <source>
        <dbReference type="Pfam" id="PF00700"/>
    </source>
</evidence>
<evidence type="ECO:0008006" key="5">
    <source>
        <dbReference type="Google" id="ProtNLM"/>
    </source>
</evidence>
<dbReference type="GO" id="GO:0009288">
    <property type="term" value="C:bacterial-type flagellum"/>
    <property type="evidence" value="ECO:0007669"/>
    <property type="project" value="InterPro"/>
</dbReference>
<dbReference type="Gene3D" id="1.20.1330.10">
    <property type="entry name" value="f41 fragment of flagellin, N-terminal domain"/>
    <property type="match status" value="1"/>
</dbReference>
<dbReference type="GO" id="GO:0005198">
    <property type="term" value="F:structural molecule activity"/>
    <property type="evidence" value="ECO:0007669"/>
    <property type="project" value="InterPro"/>
</dbReference>
<reference evidence="4" key="1">
    <citation type="submission" date="2018-05" db="EMBL/GenBank/DDBJ databases">
        <authorList>
            <person name="Lanie J.A."/>
            <person name="Ng W.-L."/>
            <person name="Kazmierczak K.M."/>
            <person name="Andrzejewski T.M."/>
            <person name="Davidsen T.M."/>
            <person name="Wayne K.J."/>
            <person name="Tettelin H."/>
            <person name="Glass J.I."/>
            <person name="Rusch D."/>
            <person name="Podicherti R."/>
            <person name="Tsui H.-C.T."/>
            <person name="Winkler M.E."/>
        </authorList>
    </citation>
    <scope>NUCLEOTIDE SEQUENCE</scope>
</reference>
<feature type="domain" description="Flagellin N-terminal" evidence="2">
    <location>
        <begin position="3"/>
        <end position="138"/>
    </location>
</feature>
<keyword evidence="1" id="KW-0975">Bacterial flagellum</keyword>
<dbReference type="PANTHER" id="PTHR42792:SF2">
    <property type="entry name" value="FLAGELLIN"/>
    <property type="match status" value="1"/>
</dbReference>
<dbReference type="SUPFAM" id="SSF64518">
    <property type="entry name" value="Phase 1 flagellin"/>
    <property type="match status" value="1"/>
</dbReference>
<feature type="non-terminal residue" evidence="4">
    <location>
        <position position="230"/>
    </location>
</feature>
<dbReference type="InterPro" id="IPR001492">
    <property type="entry name" value="Flagellin"/>
</dbReference>
<accession>A0A382E804</accession>
<name>A0A382E804_9ZZZZ</name>
<dbReference type="PRINTS" id="PR00207">
    <property type="entry name" value="FLAGELLIN"/>
</dbReference>
<evidence type="ECO:0000259" key="2">
    <source>
        <dbReference type="Pfam" id="PF00669"/>
    </source>
</evidence>
<dbReference type="InterPro" id="IPR001029">
    <property type="entry name" value="Flagellin_N"/>
</dbReference>
<dbReference type="Pfam" id="PF00669">
    <property type="entry name" value="Flagellin_N"/>
    <property type="match status" value="1"/>
</dbReference>
<evidence type="ECO:0000256" key="1">
    <source>
        <dbReference type="ARBA" id="ARBA00023143"/>
    </source>
</evidence>
<dbReference type="AlphaFoldDB" id="A0A382E804"/>
<feature type="domain" description="Flagellin C-terminal" evidence="3">
    <location>
        <begin position="186"/>
        <end position="230"/>
    </location>
</feature>